<name>A0A8H8U1C0_9HELO</name>
<protein>
    <submittedName>
        <fullName evidence="2">Uncharacterized protein</fullName>
    </submittedName>
</protein>
<proteinExistence type="predicted"/>
<dbReference type="AlphaFoldDB" id="A0A8H8U1C0"/>
<dbReference type="EMBL" id="QGMH01000042">
    <property type="protein sequence ID" value="TVY27772.1"/>
    <property type="molecule type" value="Genomic_DNA"/>
</dbReference>
<feature type="region of interest" description="Disordered" evidence="1">
    <location>
        <begin position="329"/>
        <end position="361"/>
    </location>
</feature>
<dbReference type="OrthoDB" id="5422351at2759"/>
<dbReference type="GeneID" id="41983953"/>
<dbReference type="PANTHER" id="PTHR40625:SF1">
    <property type="entry name" value="AMP-ACTIVATED PROTEIN KINASE GLYCOGEN-BINDING DOMAIN-CONTAINING PROTEIN"/>
    <property type="match status" value="1"/>
</dbReference>
<comment type="caution">
    <text evidence="2">The sequence shown here is derived from an EMBL/GenBank/DDBJ whole genome shotgun (WGS) entry which is preliminary data.</text>
</comment>
<sequence length="510" mass="56003">RHDPYKLGLSFKYYHCFTTLTVDFYSQTSPSTHSVHLIGSWDNFSKHYPMERDTRRSRGQWRGCYAFTDIICDGDGDGSPKRTGGLKMGSTYYYYYELDDGTEHYDPSLPSTTSCPYLPGQPVNLLSVPVEVQPLRYRSASMTSMANSDIKTMNPADKFMAPRPPPPTPTILPRLNTSPSLVAKKRNARSVSPPSKPERSPWSPKAFFGLRSPAVSSFQDNDKRGRSSTSTTNTVEGSSSASNTSLINLSGDLRKVTSVPQTRDPSPQSKISLSREPSPLRQLATHESNTYNSTTLVIPDEIVEEAEDDDNFASQLNRTSLNNRGIFTQLSPAPSRMRPQSPQVRTATNTSKPLPLLPEETLVPPPLRLRATISAAELPRSHFSVSTVSTTISSPADSHFDFSETPSISDSCDDDEFSVDIGSENEFTYSPVIDETLLSGFSGYSLPDDQYASEQTLRKEATTSNLTKSAARSTFGGASAFPVPDGENMSALEELMNDMGYLGGVIVARD</sequence>
<gene>
    <name evidence="2" type="ORF">LHYA1_G003755</name>
</gene>
<feature type="non-terminal residue" evidence="2">
    <location>
        <position position="510"/>
    </location>
</feature>
<organism evidence="2 3">
    <name type="scientific">Lachnellula hyalina</name>
    <dbReference type="NCBI Taxonomy" id="1316788"/>
    <lineage>
        <taxon>Eukaryota</taxon>
        <taxon>Fungi</taxon>
        <taxon>Dikarya</taxon>
        <taxon>Ascomycota</taxon>
        <taxon>Pezizomycotina</taxon>
        <taxon>Leotiomycetes</taxon>
        <taxon>Helotiales</taxon>
        <taxon>Lachnaceae</taxon>
        <taxon>Lachnellula</taxon>
    </lineage>
</organism>
<feature type="compositionally biased region" description="Polar residues" evidence="1">
    <location>
        <begin position="329"/>
        <end position="352"/>
    </location>
</feature>
<reference evidence="2 3" key="1">
    <citation type="submission" date="2018-05" db="EMBL/GenBank/DDBJ databases">
        <title>Genome sequencing and assembly of the regulated plant pathogen Lachnellula willkommii and related sister species for the development of diagnostic species identification markers.</title>
        <authorList>
            <person name="Giroux E."/>
            <person name="Bilodeau G."/>
        </authorList>
    </citation>
    <scope>NUCLEOTIDE SEQUENCE [LARGE SCALE GENOMIC DNA]</scope>
    <source>
        <strain evidence="2 3">CBS 185.66</strain>
    </source>
</reference>
<feature type="compositionally biased region" description="Polar residues" evidence="1">
    <location>
        <begin position="227"/>
        <end position="248"/>
    </location>
</feature>
<dbReference type="RefSeq" id="XP_031006560.1">
    <property type="nucleotide sequence ID" value="XM_031148724.1"/>
</dbReference>
<feature type="compositionally biased region" description="Polar residues" evidence="1">
    <location>
        <begin position="258"/>
        <end position="272"/>
    </location>
</feature>
<evidence type="ECO:0000256" key="1">
    <source>
        <dbReference type="SAM" id="MobiDB-lite"/>
    </source>
</evidence>
<keyword evidence="3" id="KW-1185">Reference proteome</keyword>
<evidence type="ECO:0000313" key="2">
    <source>
        <dbReference type="EMBL" id="TVY27772.1"/>
    </source>
</evidence>
<dbReference type="Proteomes" id="UP000431533">
    <property type="component" value="Unassembled WGS sequence"/>
</dbReference>
<evidence type="ECO:0000313" key="3">
    <source>
        <dbReference type="Proteomes" id="UP000431533"/>
    </source>
</evidence>
<feature type="region of interest" description="Disordered" evidence="1">
    <location>
        <begin position="157"/>
        <end position="288"/>
    </location>
</feature>
<dbReference type="PANTHER" id="PTHR40625">
    <property type="entry name" value="GTP-BINDING PROTEIN ESDC-RELATED"/>
    <property type="match status" value="1"/>
</dbReference>
<accession>A0A8H8U1C0</accession>